<keyword evidence="3" id="KW-1185">Reference proteome</keyword>
<dbReference type="PANTHER" id="PTHR35910:SF1">
    <property type="entry name" value="2EXR DOMAIN-CONTAINING PROTEIN"/>
    <property type="match status" value="1"/>
</dbReference>
<evidence type="ECO:0000313" key="2">
    <source>
        <dbReference type="EMBL" id="KAG5764923.1"/>
    </source>
</evidence>
<dbReference type="InterPro" id="IPR045518">
    <property type="entry name" value="2EXR"/>
</dbReference>
<comment type="caution">
    <text evidence="2">The sequence shown here is derived from an EMBL/GenBank/DDBJ whole genome shotgun (WGS) entry which is preliminary data.</text>
</comment>
<protein>
    <recommendedName>
        <fullName evidence="1">2EXR domain-containing protein</fullName>
    </recommendedName>
</protein>
<proteinExistence type="predicted"/>
<dbReference type="Proteomes" id="UP000750502">
    <property type="component" value="Unassembled WGS sequence"/>
</dbReference>
<reference evidence="2" key="1">
    <citation type="journal article" date="2020" name="bioRxiv">
        <title>Historical genomics reveals the evolutionary mechanisms behind multiple outbreaks of the host-specific coffee wilt pathogen Fusarium xylarioides.</title>
        <authorList>
            <person name="Peck D."/>
            <person name="Nowell R.W."/>
            <person name="Flood J."/>
            <person name="Ryan M.J."/>
            <person name="Barraclough T.G."/>
        </authorList>
    </citation>
    <scope>NUCLEOTIDE SEQUENCE</scope>
    <source>
        <strain evidence="2">IMI 127659i</strain>
    </source>
</reference>
<reference evidence="2" key="2">
    <citation type="submission" date="2020-10" db="EMBL/GenBank/DDBJ databases">
        <authorList>
            <person name="Peck L.D."/>
            <person name="Nowell R.W."/>
            <person name="Flood J."/>
            <person name="Ryan M.J."/>
            <person name="Barraclough T.G."/>
        </authorList>
    </citation>
    <scope>NUCLEOTIDE SEQUENCE</scope>
    <source>
        <strain evidence="2">IMI 127659i</strain>
    </source>
</reference>
<accession>A0A9P7HQS0</accession>
<sequence length="318" mass="37077">MEERTFSLFSQLPLELREQIWKMAIRPDKPGVQTFRVYHLLDNPVHAVDIHGLTLEDGSHPVRQYDCLGRLALSEWNKYPDSTDGSSDHDISTYLIDSSLWTVCQESRSVMKRVFGSSDTSSQRLSGSATAYYLSDSAPSYITIFPKNDLIVLQFDDMLELDRTHLYDLFPEKTWGTDGVLNLGSEYNIDWGIRQHGRHVLRELYYLASSTLFVNLWIIDHNLKRREGTPPQKDSAKNEYKKPEFKTAFYANDRKFLKVNLELEDDCMDHWEYLKAVPEDYDDSSIDFANRLHQELWLYHNQSSNRPCYVGLLGWDDI</sequence>
<name>A0A9P7HQS0_9HYPO</name>
<dbReference type="PANTHER" id="PTHR35910">
    <property type="entry name" value="2EXR DOMAIN-CONTAINING PROTEIN"/>
    <property type="match status" value="1"/>
</dbReference>
<dbReference type="AlphaFoldDB" id="A0A9P7HQS0"/>
<evidence type="ECO:0000313" key="3">
    <source>
        <dbReference type="Proteomes" id="UP000750502"/>
    </source>
</evidence>
<organism evidence="2 3">
    <name type="scientific">Fusarium xylarioides</name>
    <dbReference type="NCBI Taxonomy" id="221167"/>
    <lineage>
        <taxon>Eukaryota</taxon>
        <taxon>Fungi</taxon>
        <taxon>Dikarya</taxon>
        <taxon>Ascomycota</taxon>
        <taxon>Pezizomycotina</taxon>
        <taxon>Sordariomycetes</taxon>
        <taxon>Hypocreomycetidae</taxon>
        <taxon>Hypocreales</taxon>
        <taxon>Nectriaceae</taxon>
        <taxon>Fusarium</taxon>
        <taxon>Fusarium fujikuroi species complex</taxon>
    </lineage>
</organism>
<dbReference type="Pfam" id="PF20150">
    <property type="entry name" value="2EXR"/>
    <property type="match status" value="1"/>
</dbReference>
<feature type="domain" description="2EXR" evidence="1">
    <location>
        <begin position="6"/>
        <end position="120"/>
    </location>
</feature>
<gene>
    <name evidence="2" type="ORF">H9Q72_006995</name>
</gene>
<dbReference type="OrthoDB" id="3596450at2759"/>
<evidence type="ECO:0000259" key="1">
    <source>
        <dbReference type="Pfam" id="PF20150"/>
    </source>
</evidence>
<dbReference type="EMBL" id="JADFTT010000225">
    <property type="protein sequence ID" value="KAG5764923.1"/>
    <property type="molecule type" value="Genomic_DNA"/>
</dbReference>